<feature type="transmembrane region" description="Helical" evidence="1">
    <location>
        <begin position="21"/>
        <end position="40"/>
    </location>
</feature>
<evidence type="ECO:0000313" key="2">
    <source>
        <dbReference type="EMBL" id="GKT33781.1"/>
    </source>
</evidence>
<name>A0ABQ5KPA3_9EUKA</name>
<reference evidence="2" key="1">
    <citation type="submission" date="2022-03" db="EMBL/GenBank/DDBJ databases">
        <title>Draft genome sequence of Aduncisulcus paluster, a free-living microaerophilic Fornicata.</title>
        <authorList>
            <person name="Yuyama I."/>
            <person name="Kume K."/>
            <person name="Tamura T."/>
            <person name="Inagaki Y."/>
            <person name="Hashimoto T."/>
        </authorList>
    </citation>
    <scope>NUCLEOTIDE SEQUENCE</scope>
    <source>
        <strain evidence="2">NY0171</strain>
    </source>
</reference>
<dbReference type="Pfam" id="PF07907">
    <property type="entry name" value="YibE_F"/>
    <property type="match status" value="1"/>
</dbReference>
<sequence>MITAFLLMLIAIGGRKGLNSVISLIVTGLLIYYVLLPLILGGHNPIWVSLLVSVLSTVITFLLISGNNRKTYSALIGTVGGLLVGGVFAYAIGSMSSLTGLSSEDAQLLAYLP</sequence>
<dbReference type="InterPro" id="IPR012507">
    <property type="entry name" value="YibE_F"/>
</dbReference>
<feature type="non-terminal residue" evidence="2">
    <location>
        <position position="113"/>
    </location>
</feature>
<feature type="transmembrane region" description="Helical" evidence="1">
    <location>
        <begin position="72"/>
        <end position="92"/>
    </location>
</feature>
<dbReference type="Proteomes" id="UP001057375">
    <property type="component" value="Unassembled WGS sequence"/>
</dbReference>
<keyword evidence="1" id="KW-0812">Transmembrane</keyword>
<dbReference type="EMBL" id="BQXS01010493">
    <property type="protein sequence ID" value="GKT33781.1"/>
    <property type="molecule type" value="Genomic_DNA"/>
</dbReference>
<protein>
    <submittedName>
        <fullName evidence="2">YibE/F-like protein</fullName>
    </submittedName>
</protein>
<dbReference type="PANTHER" id="PTHR41771:SF1">
    <property type="entry name" value="MEMBRANE PROTEIN"/>
    <property type="match status" value="1"/>
</dbReference>
<gene>
    <name evidence="2" type="ORF">ADUPG1_007512</name>
</gene>
<organism evidence="2 3">
    <name type="scientific">Aduncisulcus paluster</name>
    <dbReference type="NCBI Taxonomy" id="2918883"/>
    <lineage>
        <taxon>Eukaryota</taxon>
        <taxon>Metamonada</taxon>
        <taxon>Carpediemonas-like organisms</taxon>
        <taxon>Aduncisulcus</taxon>
    </lineage>
</organism>
<accession>A0ABQ5KPA3</accession>
<keyword evidence="3" id="KW-1185">Reference proteome</keyword>
<dbReference type="PANTHER" id="PTHR41771">
    <property type="entry name" value="MEMBRANE PROTEIN-RELATED"/>
    <property type="match status" value="1"/>
</dbReference>
<comment type="caution">
    <text evidence="2">The sequence shown here is derived from an EMBL/GenBank/DDBJ whole genome shotgun (WGS) entry which is preliminary data.</text>
</comment>
<evidence type="ECO:0000256" key="1">
    <source>
        <dbReference type="SAM" id="Phobius"/>
    </source>
</evidence>
<feature type="transmembrane region" description="Helical" evidence="1">
    <location>
        <begin position="46"/>
        <end position="65"/>
    </location>
</feature>
<keyword evidence="1" id="KW-0472">Membrane</keyword>
<evidence type="ECO:0000313" key="3">
    <source>
        <dbReference type="Proteomes" id="UP001057375"/>
    </source>
</evidence>
<proteinExistence type="predicted"/>
<keyword evidence="1" id="KW-1133">Transmembrane helix</keyword>